<dbReference type="Pfam" id="PF03478">
    <property type="entry name" value="Beta-prop_KIB1-4"/>
    <property type="match status" value="1"/>
</dbReference>
<evidence type="ECO:0000313" key="2">
    <source>
        <dbReference type="EMBL" id="PRQ47293.1"/>
    </source>
</evidence>
<organism evidence="2 3">
    <name type="scientific">Rosa chinensis</name>
    <name type="common">China rose</name>
    <dbReference type="NCBI Taxonomy" id="74649"/>
    <lineage>
        <taxon>Eukaryota</taxon>
        <taxon>Viridiplantae</taxon>
        <taxon>Streptophyta</taxon>
        <taxon>Embryophyta</taxon>
        <taxon>Tracheophyta</taxon>
        <taxon>Spermatophyta</taxon>
        <taxon>Magnoliopsida</taxon>
        <taxon>eudicotyledons</taxon>
        <taxon>Gunneridae</taxon>
        <taxon>Pentapetalae</taxon>
        <taxon>rosids</taxon>
        <taxon>fabids</taxon>
        <taxon>Rosales</taxon>
        <taxon>Rosaceae</taxon>
        <taxon>Rosoideae</taxon>
        <taxon>Rosoideae incertae sedis</taxon>
        <taxon>Rosa</taxon>
    </lineage>
</organism>
<name>A0A2P6RLL1_ROSCH</name>
<dbReference type="InterPro" id="IPR005174">
    <property type="entry name" value="KIB1-4_b-propeller"/>
</dbReference>
<reference evidence="2 3" key="1">
    <citation type="journal article" date="2018" name="Nat. Genet.">
        <title>The Rosa genome provides new insights in the design of modern roses.</title>
        <authorList>
            <person name="Bendahmane M."/>
        </authorList>
    </citation>
    <scope>NUCLEOTIDE SEQUENCE [LARGE SCALE GENOMIC DNA]</scope>
    <source>
        <strain evidence="3">cv. Old Blush</strain>
    </source>
</reference>
<feature type="domain" description="KIB1-4 beta-propeller" evidence="1">
    <location>
        <begin position="76"/>
        <end position="230"/>
    </location>
</feature>
<dbReference type="Proteomes" id="UP000238479">
    <property type="component" value="Chromosome 2"/>
</dbReference>
<protein>
    <recommendedName>
        <fullName evidence="1">KIB1-4 beta-propeller domain-containing protein</fullName>
    </recommendedName>
</protein>
<proteinExistence type="predicted"/>
<sequence length="256" mass="28984">MLPKPYRNSPIPQRLLLMAFLSPSFPAISPPPFPLKFSSPGEDSPGNHASLFQSTIYRMESCIDEDNCGSSPSNLCSKPWLVKFEEDPSSGIMRLLDPLHKSYGLKFAENNVTINSVHKLVVLPRNNLDFGDVCAVFMIYNEGKLGFMRFGDDKLTHVDEENSYYDDIIVYKGQCYVVDKWGTISSINSALEVIQFSPLLSCGFGGQKHLVESCGDLYVVDQYYERVSVRHGREDEYIFGKYHNSRYDSDAIDFKV</sequence>
<evidence type="ECO:0000313" key="3">
    <source>
        <dbReference type="Proteomes" id="UP000238479"/>
    </source>
</evidence>
<gene>
    <name evidence="2" type="ORF">RchiOBHm_Chr2g0098121</name>
</gene>
<comment type="caution">
    <text evidence="2">The sequence shown here is derived from an EMBL/GenBank/DDBJ whole genome shotgun (WGS) entry which is preliminary data.</text>
</comment>
<dbReference type="EMBL" id="PDCK01000040">
    <property type="protein sequence ID" value="PRQ47293.1"/>
    <property type="molecule type" value="Genomic_DNA"/>
</dbReference>
<evidence type="ECO:0000259" key="1">
    <source>
        <dbReference type="Pfam" id="PF03478"/>
    </source>
</evidence>
<dbReference type="PANTHER" id="PTHR47123:SF28">
    <property type="entry name" value="F-BOX DOMAIN-CONTAINING PROTEIN"/>
    <property type="match status" value="1"/>
</dbReference>
<dbReference type="PANTHER" id="PTHR47123">
    <property type="entry name" value="F-BOX PROTEIN SKIP23"/>
    <property type="match status" value="1"/>
</dbReference>
<dbReference type="InterPro" id="IPR051304">
    <property type="entry name" value="SCF_F-box_domain"/>
</dbReference>
<dbReference type="Gramene" id="PRQ47293">
    <property type="protein sequence ID" value="PRQ47293"/>
    <property type="gene ID" value="RchiOBHm_Chr2g0098121"/>
</dbReference>
<keyword evidence="3" id="KW-1185">Reference proteome</keyword>
<accession>A0A2P6RLL1</accession>
<dbReference type="AlphaFoldDB" id="A0A2P6RLL1"/>